<proteinExistence type="predicted"/>
<keyword evidence="1" id="KW-0732">Signal</keyword>
<keyword evidence="3" id="KW-1185">Reference proteome</keyword>
<dbReference type="AlphaFoldDB" id="A0A8T1VNN5"/>
<dbReference type="EMBL" id="JAGDFM010000205">
    <property type="protein sequence ID" value="KAG7382516.1"/>
    <property type="molecule type" value="Genomic_DNA"/>
</dbReference>
<name>A0A8T1VNN5_9STRA</name>
<dbReference type="OrthoDB" id="88798at2759"/>
<accession>A0A8T1VNN5</accession>
<evidence type="ECO:0000256" key="1">
    <source>
        <dbReference type="SAM" id="SignalP"/>
    </source>
</evidence>
<feature type="signal peptide" evidence="1">
    <location>
        <begin position="1"/>
        <end position="21"/>
    </location>
</feature>
<reference evidence="2" key="1">
    <citation type="submission" date="2021-02" db="EMBL/GenBank/DDBJ databases">
        <authorList>
            <person name="Palmer J.M."/>
        </authorList>
    </citation>
    <scope>NUCLEOTIDE SEQUENCE</scope>
    <source>
        <strain evidence="2">SCRP734</strain>
    </source>
</reference>
<comment type="caution">
    <text evidence="2">The sequence shown here is derived from an EMBL/GenBank/DDBJ whole genome shotgun (WGS) entry which is preliminary data.</text>
</comment>
<gene>
    <name evidence="2" type="primary">ENT1_9</name>
    <name evidence="2" type="ORF">PHYPSEUDO_004783</name>
</gene>
<evidence type="ECO:0000313" key="3">
    <source>
        <dbReference type="Proteomes" id="UP000694044"/>
    </source>
</evidence>
<sequence length="156" mass="17355">MATLLADIVIASVLLAAIVQGGFVDLYKDANYKTFLGRTDNVQVDVCYNLVCEPLDNAATSIKWGDLPETAFEAGDSMISFYVDRDCQGHDIWWRVKTQSSDDLDFPSNFRLDGINDVVSSFMVWNTKKFHKYVLLCSITAQLESASVPNWTAAAL</sequence>
<protein>
    <submittedName>
        <fullName evidence="2">Epsin-1, required for endocytosis and actin patch assembly</fullName>
    </submittedName>
</protein>
<evidence type="ECO:0000313" key="2">
    <source>
        <dbReference type="EMBL" id="KAG7382516.1"/>
    </source>
</evidence>
<dbReference type="Proteomes" id="UP000694044">
    <property type="component" value="Unassembled WGS sequence"/>
</dbReference>
<organism evidence="2 3">
    <name type="scientific">Phytophthora pseudosyringae</name>
    <dbReference type="NCBI Taxonomy" id="221518"/>
    <lineage>
        <taxon>Eukaryota</taxon>
        <taxon>Sar</taxon>
        <taxon>Stramenopiles</taxon>
        <taxon>Oomycota</taxon>
        <taxon>Peronosporomycetes</taxon>
        <taxon>Peronosporales</taxon>
        <taxon>Peronosporaceae</taxon>
        <taxon>Phytophthora</taxon>
    </lineage>
</organism>
<feature type="chain" id="PRO_5035940956" evidence="1">
    <location>
        <begin position="22"/>
        <end position="156"/>
    </location>
</feature>